<dbReference type="Pfam" id="PF07727">
    <property type="entry name" value="RVT_2"/>
    <property type="match status" value="1"/>
</dbReference>
<organism evidence="2 3">
    <name type="scientific">Aphanomyces euteiches</name>
    <dbReference type="NCBI Taxonomy" id="100861"/>
    <lineage>
        <taxon>Eukaryota</taxon>
        <taxon>Sar</taxon>
        <taxon>Stramenopiles</taxon>
        <taxon>Oomycota</taxon>
        <taxon>Saprolegniomycetes</taxon>
        <taxon>Saprolegniales</taxon>
        <taxon>Verrucalvaceae</taxon>
        <taxon>Aphanomyces</taxon>
    </lineage>
</organism>
<comment type="caution">
    <text evidence="2">The sequence shown here is derived from an EMBL/GenBank/DDBJ whole genome shotgun (WGS) entry which is preliminary data.</text>
</comment>
<dbReference type="SUPFAM" id="SSF56672">
    <property type="entry name" value="DNA/RNA polymerases"/>
    <property type="match status" value="1"/>
</dbReference>
<dbReference type="VEuPathDB" id="FungiDB:AeMF1_014174"/>
<evidence type="ECO:0000313" key="3">
    <source>
        <dbReference type="Proteomes" id="UP000481153"/>
    </source>
</evidence>
<reference evidence="2 3" key="1">
    <citation type="submission" date="2019-07" db="EMBL/GenBank/DDBJ databases">
        <title>Genomics analysis of Aphanomyces spp. identifies a new class of oomycete effector associated with host adaptation.</title>
        <authorList>
            <person name="Gaulin E."/>
        </authorList>
    </citation>
    <scope>NUCLEOTIDE SEQUENCE [LARGE SCALE GENOMIC DNA]</scope>
    <source>
        <strain evidence="2 3">ATCC 201684</strain>
    </source>
</reference>
<protein>
    <recommendedName>
        <fullName evidence="1">Reverse transcriptase Ty1/copia-type domain-containing protein</fullName>
    </recommendedName>
</protein>
<accession>A0A6G0X3T3</accession>
<dbReference type="InterPro" id="IPR043502">
    <property type="entry name" value="DNA/RNA_pol_sf"/>
</dbReference>
<sequence length="195" mass="21969">MDIQTAFLNGTLQETLYMRQPPGYIKPGEEHLVCRLHKGIYGFKQSSREWNLALDEFFKSHQFQQLKTDPCVYFRRLPQGLVLVGVYVDDFILLSKSTTLLNTVKRDLYSAFTMKDLGPLTFCLGIEVTRLPDGSQYLQQNKYVSNILDKHGLSDCNPISTPQDSSSIAISSASASPQLPFRTVRTALSLDNVKA</sequence>
<keyword evidence="3" id="KW-1185">Reference proteome</keyword>
<feature type="domain" description="Reverse transcriptase Ty1/copia-type" evidence="1">
    <location>
        <begin position="1"/>
        <end position="163"/>
    </location>
</feature>
<dbReference type="EMBL" id="VJMJ01000111">
    <property type="protein sequence ID" value="KAF0734552.1"/>
    <property type="molecule type" value="Genomic_DNA"/>
</dbReference>
<proteinExistence type="predicted"/>
<name>A0A6G0X3T3_9STRA</name>
<dbReference type="InterPro" id="IPR013103">
    <property type="entry name" value="RVT_2"/>
</dbReference>
<gene>
    <name evidence="2" type="ORF">Ae201684_008794</name>
</gene>
<dbReference type="AlphaFoldDB" id="A0A6G0X3T3"/>
<evidence type="ECO:0000313" key="2">
    <source>
        <dbReference type="EMBL" id="KAF0734552.1"/>
    </source>
</evidence>
<dbReference type="Proteomes" id="UP000481153">
    <property type="component" value="Unassembled WGS sequence"/>
</dbReference>
<evidence type="ECO:0000259" key="1">
    <source>
        <dbReference type="Pfam" id="PF07727"/>
    </source>
</evidence>